<dbReference type="Pfam" id="PF07992">
    <property type="entry name" value="Pyr_redox_2"/>
    <property type="match status" value="1"/>
</dbReference>
<dbReference type="RefSeq" id="WP_045299551.1">
    <property type="nucleotide sequence ID" value="NZ_JYJA01000035.1"/>
</dbReference>
<comment type="cofactor">
    <cofactor evidence="1">
        <name>FAD</name>
        <dbReference type="ChEBI" id="CHEBI:57692"/>
    </cofactor>
</comment>
<dbReference type="InterPro" id="IPR016156">
    <property type="entry name" value="FAD/NAD-linked_Rdtase_dimer_sf"/>
</dbReference>
<evidence type="ECO:0000256" key="1">
    <source>
        <dbReference type="ARBA" id="ARBA00001974"/>
    </source>
</evidence>
<keyword evidence="3" id="KW-0274">FAD</keyword>
<dbReference type="GO" id="GO:0005737">
    <property type="term" value="C:cytoplasm"/>
    <property type="evidence" value="ECO:0007669"/>
    <property type="project" value="TreeGrafter"/>
</dbReference>
<dbReference type="InterPro" id="IPR023753">
    <property type="entry name" value="FAD/NAD-binding_dom"/>
</dbReference>
<keyword evidence="8" id="KW-1185">Reference proteome</keyword>
<dbReference type="PRINTS" id="PR00411">
    <property type="entry name" value="PNDRDTASEI"/>
</dbReference>
<evidence type="ECO:0000256" key="2">
    <source>
        <dbReference type="ARBA" id="ARBA00022630"/>
    </source>
</evidence>
<dbReference type="GO" id="GO:0016651">
    <property type="term" value="F:oxidoreductase activity, acting on NAD(P)H"/>
    <property type="evidence" value="ECO:0007669"/>
    <property type="project" value="TreeGrafter"/>
</dbReference>
<dbReference type="PANTHER" id="PTHR43557">
    <property type="entry name" value="APOPTOSIS-INDUCING FACTOR 1"/>
    <property type="match status" value="1"/>
</dbReference>
<evidence type="ECO:0000256" key="4">
    <source>
        <dbReference type="ARBA" id="ARBA00023002"/>
    </source>
</evidence>
<dbReference type="Proteomes" id="UP000034098">
    <property type="component" value="Unassembled WGS sequence"/>
</dbReference>
<dbReference type="PANTHER" id="PTHR43557:SF2">
    <property type="entry name" value="RIESKE DOMAIN-CONTAINING PROTEIN-RELATED"/>
    <property type="match status" value="1"/>
</dbReference>
<dbReference type="SUPFAM" id="SSF55424">
    <property type="entry name" value="FAD/NAD-linked reductases, dimerisation (C-terminal) domain"/>
    <property type="match status" value="1"/>
</dbReference>
<keyword evidence="4 7" id="KW-0560">Oxidoreductase</keyword>
<dbReference type="AlphaFoldDB" id="A0A0M2H7H6"/>
<keyword evidence="2" id="KW-0285">Flavoprotein</keyword>
<evidence type="ECO:0000256" key="3">
    <source>
        <dbReference type="ARBA" id="ARBA00022827"/>
    </source>
</evidence>
<dbReference type="EC" id="1.18.1.2" evidence="7"/>
<dbReference type="OrthoDB" id="1145at2"/>
<feature type="domain" description="Reductase C-terminal" evidence="6">
    <location>
        <begin position="323"/>
        <end position="404"/>
    </location>
</feature>
<evidence type="ECO:0000259" key="6">
    <source>
        <dbReference type="Pfam" id="PF14759"/>
    </source>
</evidence>
<dbReference type="InterPro" id="IPR036188">
    <property type="entry name" value="FAD/NAD-bd_sf"/>
</dbReference>
<proteinExistence type="predicted"/>
<sequence>MTEHEFDVLIIGAGHAGVQVAATLVARSFTGTIALLSAESSAPYERPPLTKGYLKGEVSMEELILRPAAFWRESSAKLFLDQTVLSLDPVEHLVETQSGNRFRYSTLVWAAGAAPFRIPVPGSDLPGVHVLRSLDDAVGFRDAVGPGTRVAVIGGGYIGLEAASAGMGRGAQVTVIEAQPRLLSRVTGSDVADRILAEHRRQGVVVELGAGVTAIGERDGRAASVMLSDGRELPADIVLMAVGVRPNVEALAAAGAVCSNGVEVDVRARTSLQDVYAAGDCTFFPVGGDERIRLESLQNAVEQGELVAGDILGDKREYSLQPYFWSHQYDLKIKTVGLFTGHDEAIMREGARDDSFSVVYLREGRVCAVDSVNAMKDYVDARSIVGGHVDTAVVRDPSRRLREALIDEAAANGDAPPAS</sequence>
<reference evidence="7 8" key="1">
    <citation type="submission" date="2015-02" db="EMBL/GenBank/DDBJ databases">
        <title>Draft genome sequences of ten Microbacterium spp. with emphasis on heavy metal contaminated environments.</title>
        <authorList>
            <person name="Corretto E."/>
        </authorList>
    </citation>
    <scope>NUCLEOTIDE SEQUENCE [LARGE SCALE GENOMIC DNA]</scope>
    <source>
        <strain evidence="7 8">DSM 8608</strain>
    </source>
</reference>
<comment type="caution">
    <text evidence="7">The sequence shown here is derived from an EMBL/GenBank/DDBJ whole genome shotgun (WGS) entry which is preliminary data.</text>
</comment>
<name>A0A0M2H7H6_MICTR</name>
<dbReference type="Gene3D" id="3.30.390.30">
    <property type="match status" value="1"/>
</dbReference>
<dbReference type="Gene3D" id="3.50.50.60">
    <property type="entry name" value="FAD/NAD(P)-binding domain"/>
    <property type="match status" value="2"/>
</dbReference>
<gene>
    <name evidence="7" type="primary">fdr</name>
    <name evidence="7" type="ORF">RS82_02361</name>
</gene>
<dbReference type="EMBL" id="JYJA01000035">
    <property type="protein sequence ID" value="KJL42345.1"/>
    <property type="molecule type" value="Genomic_DNA"/>
</dbReference>
<dbReference type="PATRIC" id="fig|69370.6.peg.2399"/>
<dbReference type="InterPro" id="IPR050446">
    <property type="entry name" value="FAD-oxidoreductase/Apoptosis"/>
</dbReference>
<dbReference type="Pfam" id="PF14759">
    <property type="entry name" value="Reductase_C"/>
    <property type="match status" value="1"/>
</dbReference>
<evidence type="ECO:0000313" key="8">
    <source>
        <dbReference type="Proteomes" id="UP000034098"/>
    </source>
</evidence>
<protein>
    <submittedName>
        <fullName evidence="7">Ferredoxin--NAD(P)(+) reductase fdr</fullName>
        <ecNumber evidence="7">1.18.1.2</ecNumber>
    </submittedName>
</protein>
<feature type="domain" description="FAD/NAD(P)-binding" evidence="5">
    <location>
        <begin position="6"/>
        <end position="304"/>
    </location>
</feature>
<evidence type="ECO:0000259" key="5">
    <source>
        <dbReference type="Pfam" id="PF07992"/>
    </source>
</evidence>
<organism evidence="7 8">
    <name type="scientific">Microbacterium trichothecenolyticum</name>
    <name type="common">Aureobacterium trichothecenolyticum</name>
    <dbReference type="NCBI Taxonomy" id="69370"/>
    <lineage>
        <taxon>Bacteria</taxon>
        <taxon>Bacillati</taxon>
        <taxon>Actinomycetota</taxon>
        <taxon>Actinomycetes</taxon>
        <taxon>Micrococcales</taxon>
        <taxon>Microbacteriaceae</taxon>
        <taxon>Microbacterium</taxon>
    </lineage>
</organism>
<dbReference type="PRINTS" id="PR00368">
    <property type="entry name" value="FADPNR"/>
</dbReference>
<dbReference type="InterPro" id="IPR028202">
    <property type="entry name" value="Reductase_C"/>
</dbReference>
<evidence type="ECO:0000313" key="7">
    <source>
        <dbReference type="EMBL" id="KJL42345.1"/>
    </source>
</evidence>
<accession>A0A0M2H7H6</accession>
<dbReference type="SUPFAM" id="SSF51905">
    <property type="entry name" value="FAD/NAD(P)-binding domain"/>
    <property type="match status" value="2"/>
</dbReference>
<dbReference type="GO" id="GO:0004324">
    <property type="term" value="F:ferredoxin-NADP+ reductase activity"/>
    <property type="evidence" value="ECO:0007669"/>
    <property type="project" value="UniProtKB-EC"/>
</dbReference>